<protein>
    <submittedName>
        <fullName evidence="1">Uncharacterized protein</fullName>
    </submittedName>
</protein>
<accession>A0A9Q3ID00</accession>
<dbReference type="Proteomes" id="UP000765509">
    <property type="component" value="Unassembled WGS sequence"/>
</dbReference>
<organism evidence="1 2">
    <name type="scientific">Austropuccinia psidii MF-1</name>
    <dbReference type="NCBI Taxonomy" id="1389203"/>
    <lineage>
        <taxon>Eukaryota</taxon>
        <taxon>Fungi</taxon>
        <taxon>Dikarya</taxon>
        <taxon>Basidiomycota</taxon>
        <taxon>Pucciniomycotina</taxon>
        <taxon>Pucciniomycetes</taxon>
        <taxon>Pucciniales</taxon>
        <taxon>Sphaerophragmiaceae</taxon>
        <taxon>Austropuccinia</taxon>
    </lineage>
</organism>
<name>A0A9Q3ID00_9BASI</name>
<keyword evidence="2" id="KW-1185">Reference proteome</keyword>
<reference evidence="1" key="1">
    <citation type="submission" date="2021-03" db="EMBL/GenBank/DDBJ databases">
        <title>Draft genome sequence of rust myrtle Austropuccinia psidii MF-1, a brazilian biotype.</title>
        <authorList>
            <person name="Quecine M.C."/>
            <person name="Pachon D.M.R."/>
            <person name="Bonatelli M.L."/>
            <person name="Correr F.H."/>
            <person name="Franceschini L.M."/>
            <person name="Leite T.F."/>
            <person name="Margarido G.R.A."/>
            <person name="Almeida C.A."/>
            <person name="Ferrarezi J.A."/>
            <person name="Labate C.A."/>
        </authorList>
    </citation>
    <scope>NUCLEOTIDE SEQUENCE</scope>
    <source>
        <strain evidence="1">MF-1</strain>
    </source>
</reference>
<evidence type="ECO:0000313" key="2">
    <source>
        <dbReference type="Proteomes" id="UP000765509"/>
    </source>
</evidence>
<proteinExistence type="predicted"/>
<dbReference type="AlphaFoldDB" id="A0A9Q3ID00"/>
<evidence type="ECO:0000313" key="1">
    <source>
        <dbReference type="EMBL" id="MBW0536948.1"/>
    </source>
</evidence>
<comment type="caution">
    <text evidence="1">The sequence shown here is derived from an EMBL/GenBank/DDBJ whole genome shotgun (WGS) entry which is preliminary data.</text>
</comment>
<sequence length="151" mass="17290">MQNILVMESDIDSDLEEDELLLHHLIQKRFLRPGKTNPSSDIYTPSDLVHLSIHKLKQLCHTTHEYFQQLAAIIQEDAIFQNSLTFKQRDPAIELTQLESNGDGASLGKLGILFGVSHGAIVLYTQHIIKYGKEYIMWPIPIKKSKWIIPK</sequence>
<dbReference type="EMBL" id="AVOT02041589">
    <property type="protein sequence ID" value="MBW0536948.1"/>
    <property type="molecule type" value="Genomic_DNA"/>
</dbReference>
<gene>
    <name evidence="1" type="ORF">O181_076663</name>
</gene>